<gene>
    <name evidence="2" type="ORF">MAR_023593</name>
</gene>
<dbReference type="InterPro" id="IPR031981">
    <property type="entry name" value="MIEAP_C"/>
</dbReference>
<dbReference type="EMBL" id="CP111014">
    <property type="protein sequence ID" value="WAQ99220.1"/>
    <property type="molecule type" value="Genomic_DNA"/>
</dbReference>
<protein>
    <recommendedName>
        <fullName evidence="1">Mitochondria-eating protein C-terminal domain-containing protein</fullName>
    </recommendedName>
</protein>
<proteinExistence type="predicted"/>
<evidence type="ECO:0000313" key="3">
    <source>
        <dbReference type="Proteomes" id="UP001164746"/>
    </source>
</evidence>
<keyword evidence="3" id="KW-1185">Reference proteome</keyword>
<dbReference type="Proteomes" id="UP001164746">
    <property type="component" value="Chromosome 3"/>
</dbReference>
<sequence length="303" mass="34243">MFSELFDNEWTAAYTFMEEKFEPEQIESFLLDIAMDSYTFCNEKAHSSWSFVTKWFLPESDYNAQTVRRVLKDGQKRQAQGLVSQLEMEFFDHITAKCSVEQLRRALSNKELAGYIHLCVKVCFLMAVNDPPVIIECPNRGKPDIEFNRAEFKEYKTRGPYMAFYVWPLIRLAADGPLLSKGVAQGANEPANPVAWTWSLFTKLLIMACVDIGGDIIDRTDVTIDSDIIYNADMTISCDVIVTICCCIVNMHVPRPSYHWVTRLCALAGVVMGAAERGVTLNVNTLVAARVLKVFEDEASLVC</sequence>
<reference evidence="2" key="1">
    <citation type="submission" date="2022-11" db="EMBL/GenBank/DDBJ databases">
        <title>Centuries of genome instability and evolution in soft-shell clam transmissible cancer (bioRxiv).</title>
        <authorList>
            <person name="Hart S.F.M."/>
            <person name="Yonemitsu M.A."/>
            <person name="Giersch R.M."/>
            <person name="Beal B.F."/>
            <person name="Arriagada G."/>
            <person name="Davis B.W."/>
            <person name="Ostrander E.A."/>
            <person name="Goff S.P."/>
            <person name="Metzger M.J."/>
        </authorList>
    </citation>
    <scope>NUCLEOTIDE SEQUENCE</scope>
    <source>
        <strain evidence="2">MELC-2E11</strain>
        <tissue evidence="2">Siphon/mantle</tissue>
    </source>
</reference>
<accession>A0ABY7DS97</accession>
<evidence type="ECO:0000259" key="1">
    <source>
        <dbReference type="Pfam" id="PF16026"/>
    </source>
</evidence>
<organism evidence="2 3">
    <name type="scientific">Mya arenaria</name>
    <name type="common">Soft-shell clam</name>
    <dbReference type="NCBI Taxonomy" id="6604"/>
    <lineage>
        <taxon>Eukaryota</taxon>
        <taxon>Metazoa</taxon>
        <taxon>Spiralia</taxon>
        <taxon>Lophotrochozoa</taxon>
        <taxon>Mollusca</taxon>
        <taxon>Bivalvia</taxon>
        <taxon>Autobranchia</taxon>
        <taxon>Heteroconchia</taxon>
        <taxon>Euheterodonta</taxon>
        <taxon>Imparidentia</taxon>
        <taxon>Neoheterodontei</taxon>
        <taxon>Myida</taxon>
        <taxon>Myoidea</taxon>
        <taxon>Myidae</taxon>
        <taxon>Mya</taxon>
    </lineage>
</organism>
<feature type="domain" description="Mitochondria-eating protein C-terminal" evidence="1">
    <location>
        <begin position="2"/>
        <end position="184"/>
    </location>
</feature>
<evidence type="ECO:0000313" key="2">
    <source>
        <dbReference type="EMBL" id="WAQ99220.1"/>
    </source>
</evidence>
<name>A0ABY7DS97_MYAAR</name>
<dbReference type="Pfam" id="PF16026">
    <property type="entry name" value="MIEAP"/>
    <property type="match status" value="1"/>
</dbReference>